<feature type="transmembrane region" description="Helical" evidence="1">
    <location>
        <begin position="330"/>
        <end position="348"/>
    </location>
</feature>
<feature type="transmembrane region" description="Helical" evidence="1">
    <location>
        <begin position="171"/>
        <end position="199"/>
    </location>
</feature>
<keyword evidence="2" id="KW-0560">Oxidoreductase</keyword>
<reference evidence="2 3" key="1">
    <citation type="journal article" date="2017" name="ISME J.">
        <title>Unveiling bifidobacterial biogeography across the mammalian branch of the tree of life.</title>
        <authorList>
            <person name="Milani C."/>
            <person name="Mangifesta M."/>
            <person name="Mancabelli L."/>
            <person name="Lugli G.A."/>
            <person name="James K."/>
            <person name="Duranti S."/>
            <person name="Turroni F."/>
            <person name="Ferrario C."/>
            <person name="Ossiprandi M.C."/>
            <person name="van Sinderen D."/>
            <person name="Ventura M."/>
        </authorList>
    </citation>
    <scope>NUCLEOTIDE SEQUENCE [LARGE SCALE GENOMIC DNA]</scope>
    <source>
        <strain evidence="3">Ham19E</strain>
    </source>
</reference>
<feature type="transmembrane region" description="Helical" evidence="1">
    <location>
        <begin position="211"/>
        <end position="230"/>
    </location>
</feature>
<keyword evidence="1" id="KW-0812">Transmembrane</keyword>
<proteinExistence type="predicted"/>
<sequence>MILFVMLSASALFAFLSSSHVLNRYYSAFFSICSVVSVSVLNGIRDLSIGTDLGVYGNNVFIQARANMLSFHDYMFECKAIGMTEYGYAIFNYIIAQFSSNIHIFYFLLGIFVNSIFYISGFRNRERIPFSIAWITYLMIIYPATLNLLRQGVALALISLMGSFLLSNKNISALLCILAACSFHNSAVFAFIIYIFIYLICRVNAAHRQNMIVLVFLCVSAFVPTVVSWLDSKGLLSDKYSQYVVDTSLSISLISSLIARIPFFVLSAYYLIKERSDSNKIDKSLFGIVGAELLLLPLQNISSSAFRVALYYGVYKIPGYPLLCKKFRGMSKIAYIIYVIYLMSYFYIQTIRNGSGEIYPFVVAADTL</sequence>
<name>A0A2A2EJ74_9BIFI</name>
<evidence type="ECO:0000313" key="3">
    <source>
        <dbReference type="Proteomes" id="UP000218399"/>
    </source>
</evidence>
<dbReference type="Pfam" id="PF14897">
    <property type="entry name" value="EpsG"/>
    <property type="match status" value="1"/>
</dbReference>
<organism evidence="2 3">
    <name type="scientific">Bifidobacterium criceti</name>
    <dbReference type="NCBI Taxonomy" id="1960969"/>
    <lineage>
        <taxon>Bacteria</taxon>
        <taxon>Bacillati</taxon>
        <taxon>Actinomycetota</taxon>
        <taxon>Actinomycetes</taxon>
        <taxon>Bifidobacteriales</taxon>
        <taxon>Bifidobacteriaceae</taxon>
        <taxon>Bifidobacterium</taxon>
    </lineage>
</organism>
<keyword evidence="3" id="KW-1185">Reference proteome</keyword>
<protein>
    <submittedName>
        <fullName evidence="2">Brp/Blh family beta-carotene 15,15'-monooxygenase</fullName>
    </submittedName>
</protein>
<accession>A0A2A2EJ74</accession>
<evidence type="ECO:0000313" key="2">
    <source>
        <dbReference type="EMBL" id="PAU69000.1"/>
    </source>
</evidence>
<keyword evidence="1" id="KW-1133">Transmembrane helix</keyword>
<dbReference type="GO" id="GO:0004497">
    <property type="term" value="F:monooxygenase activity"/>
    <property type="evidence" value="ECO:0007669"/>
    <property type="project" value="UniProtKB-KW"/>
</dbReference>
<dbReference type="EMBL" id="MVOH01000002">
    <property type="protein sequence ID" value="PAU69000.1"/>
    <property type="molecule type" value="Genomic_DNA"/>
</dbReference>
<keyword evidence="2" id="KW-0503">Monooxygenase</keyword>
<dbReference type="InterPro" id="IPR049458">
    <property type="entry name" value="EpsG-like"/>
</dbReference>
<evidence type="ECO:0000256" key="1">
    <source>
        <dbReference type="SAM" id="Phobius"/>
    </source>
</evidence>
<comment type="caution">
    <text evidence="2">The sequence shown here is derived from an EMBL/GenBank/DDBJ whole genome shotgun (WGS) entry which is preliminary data.</text>
</comment>
<keyword evidence="1" id="KW-0472">Membrane</keyword>
<feature type="transmembrane region" description="Helical" evidence="1">
    <location>
        <begin position="134"/>
        <end position="165"/>
    </location>
</feature>
<dbReference type="Proteomes" id="UP000218399">
    <property type="component" value="Unassembled WGS sequence"/>
</dbReference>
<gene>
    <name evidence="2" type="ORF">B1526_0193</name>
</gene>
<feature type="transmembrane region" description="Helical" evidence="1">
    <location>
        <begin position="104"/>
        <end position="122"/>
    </location>
</feature>
<feature type="transmembrane region" description="Helical" evidence="1">
    <location>
        <begin position="250"/>
        <end position="272"/>
    </location>
</feature>
<dbReference type="AlphaFoldDB" id="A0A2A2EJ74"/>